<proteinExistence type="predicted"/>
<dbReference type="Proteomes" id="UP001362999">
    <property type="component" value="Unassembled WGS sequence"/>
</dbReference>
<evidence type="ECO:0000313" key="3">
    <source>
        <dbReference type="Proteomes" id="UP001362999"/>
    </source>
</evidence>
<accession>A0AAW0C2N6</accession>
<evidence type="ECO:0000259" key="1">
    <source>
        <dbReference type="Pfam" id="PF07883"/>
    </source>
</evidence>
<keyword evidence="3" id="KW-1185">Reference proteome</keyword>
<protein>
    <submittedName>
        <fullName evidence="2">Cupin-2 domain-containing protein</fullName>
    </submittedName>
</protein>
<dbReference type="SUPFAM" id="SSF51182">
    <property type="entry name" value="RmlC-like cupins"/>
    <property type="match status" value="1"/>
</dbReference>
<name>A0AAW0C2N6_9AGAR</name>
<feature type="domain" description="Cupin type-2" evidence="1">
    <location>
        <begin position="48"/>
        <end position="112"/>
    </location>
</feature>
<dbReference type="AlphaFoldDB" id="A0AAW0C2N6"/>
<sequence>MSVSSVLRRAAIQSSMKPRVHPMDASRVRNTTSLGDQVGLTKLGIHQVSLAPNMLSTVEHYHDVDDEWFYVLKGSGTLLCAGVGEDTVVNAGDFVGFAAGDKRPHAFRAGEDGMEYLTGGSREPVDVCHYPIIEKTLIVNRTADATRMTAVELEVRKVEPL</sequence>
<dbReference type="CDD" id="cd02224">
    <property type="entry name" value="cupin_SPO2919-like"/>
    <property type="match status" value="1"/>
</dbReference>
<dbReference type="InterPro" id="IPR011051">
    <property type="entry name" value="RmlC_Cupin_sf"/>
</dbReference>
<evidence type="ECO:0000313" key="2">
    <source>
        <dbReference type="EMBL" id="KAK7033214.1"/>
    </source>
</evidence>
<reference evidence="2 3" key="1">
    <citation type="journal article" date="2024" name="J Genomics">
        <title>Draft genome sequencing and assembly of Favolaschia claudopus CIRM-BRFM 2984 isolated from oak limbs.</title>
        <authorList>
            <person name="Navarro D."/>
            <person name="Drula E."/>
            <person name="Chaduli D."/>
            <person name="Cazenave R."/>
            <person name="Ahrendt S."/>
            <person name="Wang J."/>
            <person name="Lipzen A."/>
            <person name="Daum C."/>
            <person name="Barry K."/>
            <person name="Grigoriev I.V."/>
            <person name="Favel A."/>
            <person name="Rosso M.N."/>
            <person name="Martin F."/>
        </authorList>
    </citation>
    <scope>NUCLEOTIDE SEQUENCE [LARGE SCALE GENOMIC DNA]</scope>
    <source>
        <strain evidence="2 3">CIRM-BRFM 2984</strain>
    </source>
</reference>
<dbReference type="Gene3D" id="2.60.120.10">
    <property type="entry name" value="Jelly Rolls"/>
    <property type="match status" value="1"/>
</dbReference>
<organism evidence="2 3">
    <name type="scientific">Favolaschia claudopus</name>
    <dbReference type="NCBI Taxonomy" id="2862362"/>
    <lineage>
        <taxon>Eukaryota</taxon>
        <taxon>Fungi</taxon>
        <taxon>Dikarya</taxon>
        <taxon>Basidiomycota</taxon>
        <taxon>Agaricomycotina</taxon>
        <taxon>Agaricomycetes</taxon>
        <taxon>Agaricomycetidae</taxon>
        <taxon>Agaricales</taxon>
        <taxon>Marasmiineae</taxon>
        <taxon>Mycenaceae</taxon>
        <taxon>Favolaschia</taxon>
    </lineage>
</organism>
<comment type="caution">
    <text evidence="2">The sequence shown here is derived from an EMBL/GenBank/DDBJ whole genome shotgun (WGS) entry which is preliminary data.</text>
</comment>
<dbReference type="InterPro" id="IPR013096">
    <property type="entry name" value="Cupin_2"/>
</dbReference>
<dbReference type="Pfam" id="PF07883">
    <property type="entry name" value="Cupin_2"/>
    <property type="match status" value="1"/>
</dbReference>
<gene>
    <name evidence="2" type="ORF">R3P38DRAFT_2921395</name>
</gene>
<dbReference type="EMBL" id="JAWWNJ010000023">
    <property type="protein sequence ID" value="KAK7033214.1"/>
    <property type="molecule type" value="Genomic_DNA"/>
</dbReference>
<dbReference type="InterPro" id="IPR014710">
    <property type="entry name" value="RmlC-like_jellyroll"/>
</dbReference>